<accession>B3PH40</accession>
<dbReference type="InterPro" id="IPR055804">
    <property type="entry name" value="DUF7380"/>
</dbReference>
<dbReference type="Pfam" id="PF13910">
    <property type="entry name" value="DUF4209"/>
    <property type="match status" value="1"/>
</dbReference>
<gene>
    <name evidence="3" type="ordered locus">CJA_3635</name>
</gene>
<dbReference type="STRING" id="498211.CJA_3635"/>
<dbReference type="eggNOG" id="COG1384">
    <property type="taxonomic scope" value="Bacteria"/>
</dbReference>
<organism evidence="3 4">
    <name type="scientific">Cellvibrio japonicus (strain Ueda107)</name>
    <name type="common">Pseudomonas fluorescens subsp. cellulosa</name>
    <dbReference type="NCBI Taxonomy" id="498211"/>
    <lineage>
        <taxon>Bacteria</taxon>
        <taxon>Pseudomonadati</taxon>
        <taxon>Pseudomonadota</taxon>
        <taxon>Gammaproteobacteria</taxon>
        <taxon>Cellvibrionales</taxon>
        <taxon>Cellvibrionaceae</taxon>
        <taxon>Cellvibrio</taxon>
    </lineage>
</organism>
<feature type="domain" description="DUF4209" evidence="1">
    <location>
        <begin position="528"/>
        <end position="617"/>
    </location>
</feature>
<dbReference type="InterPro" id="IPR025209">
    <property type="entry name" value="DUF4209"/>
</dbReference>
<dbReference type="HOGENOM" id="CLU_028674_1_0_6"/>
<evidence type="ECO:0000313" key="4">
    <source>
        <dbReference type="Proteomes" id="UP000001036"/>
    </source>
</evidence>
<dbReference type="EMBL" id="CP000934">
    <property type="protein sequence ID" value="ACE83553.1"/>
    <property type="molecule type" value="Genomic_DNA"/>
</dbReference>
<reference evidence="3 4" key="1">
    <citation type="journal article" date="2008" name="J. Bacteriol.">
        <title>Insights into plant cell wall degradation from the genome sequence of the soil bacterium Cellvibrio japonicus.</title>
        <authorList>
            <person name="Deboy R.T."/>
            <person name="Mongodin E.F."/>
            <person name="Fouts D.E."/>
            <person name="Tailford L.E."/>
            <person name="Khouri H."/>
            <person name="Emerson J.B."/>
            <person name="Mohamoud Y."/>
            <person name="Watkins K."/>
            <person name="Henrissat B."/>
            <person name="Gilbert H.J."/>
            <person name="Nelson K.E."/>
        </authorList>
    </citation>
    <scope>NUCLEOTIDE SEQUENCE [LARGE SCALE GENOMIC DNA]</scope>
    <source>
        <strain evidence="3 4">Ueda107</strain>
    </source>
</reference>
<proteinExistence type="predicted"/>
<feature type="domain" description="DUF7380" evidence="2">
    <location>
        <begin position="32"/>
        <end position="201"/>
    </location>
</feature>
<evidence type="ECO:0000313" key="3">
    <source>
        <dbReference type="EMBL" id="ACE83553.1"/>
    </source>
</evidence>
<dbReference type="KEGG" id="cja:CJA_3635"/>
<evidence type="ECO:0000259" key="1">
    <source>
        <dbReference type="Pfam" id="PF13910"/>
    </source>
</evidence>
<evidence type="ECO:0000259" key="2">
    <source>
        <dbReference type="Pfam" id="PF24098"/>
    </source>
</evidence>
<name>B3PH40_CELJU</name>
<keyword evidence="4" id="KW-1185">Reference proteome</keyword>
<sequence length="633" mass="72108">MNLSSDCDLFCIFLNLNGEIRIKMNSMDSTDNNQNITVQDFSECVNKIPLEGLIATDYPLMAEHFHKESVKSNKENKIIHEKIFRLLYEAAGMMLTPGSINEPFQPFFIMQGRRSAIPDDFTEQDITFFSEIVDQITNPILKARIADLLWHLQRPRNIRFALTAIDCYRSIPLERAGWISGNDKCWERAISLCRMLKEGAGDRLAQIETSILQRINTAVMDDGFLALWLADLLKRYQLAHKQQDLIAEKLQSLAENFDGANDLRRSQDYFRAAAEWYKAAQNQEKYAAMTVAYAEAWMKEAEQHESQLVASGFFEKAIQILRSIPRQQRHAHNVDGLITKLLKKLRESGEKSLDEMKKIQSPKIDITEIVNQARSSVAGKDFADAFFAFAGIYGEVKVSELKESSTKLLQQSIARQLFGSVQLSKDGRVTAKRPASGFTADGSQEDPALWAQMLDTYKLHIGITVQGCIIPAHEVLLLEHRLSEHTFVDLARRSPIVPHGRESLFGKALFAGYECDFTTSLHLLVPQIEHMVRYHLKQAGVKTTNLDKEGIENEIGLSSLMDIPETLQLFDEDLVFELKALFCDPLGPNLRNEVAHGLLDDRDSQSIYAIYAWWFTFRFLFTTFWNGLRQPPE</sequence>
<dbReference type="Pfam" id="PF24098">
    <property type="entry name" value="DUF7380"/>
    <property type="match status" value="1"/>
</dbReference>
<dbReference type="Proteomes" id="UP000001036">
    <property type="component" value="Chromosome"/>
</dbReference>
<dbReference type="AlphaFoldDB" id="B3PH40"/>
<protein>
    <submittedName>
        <fullName evidence="3">Uncharacterized protein</fullName>
    </submittedName>
</protein>